<keyword evidence="4 6" id="KW-1133">Transmembrane helix</keyword>
<evidence type="ECO:0000256" key="1">
    <source>
        <dbReference type="ARBA" id="ARBA00004651"/>
    </source>
</evidence>
<feature type="transmembrane region" description="Helical" evidence="6">
    <location>
        <begin position="226"/>
        <end position="248"/>
    </location>
</feature>
<comment type="subcellular location">
    <subcellularLocation>
        <location evidence="1">Cell membrane</location>
        <topology evidence="1">Multi-pass membrane protein</topology>
    </subcellularLocation>
</comment>
<dbReference type="PANTHER" id="PTHR30213:SF0">
    <property type="entry name" value="UPF0761 MEMBRANE PROTEIN YIHY"/>
    <property type="match status" value="1"/>
</dbReference>
<evidence type="ECO:0000313" key="8">
    <source>
        <dbReference type="Proteomes" id="UP000321816"/>
    </source>
</evidence>
<accession>A0AAJ8LSU4</accession>
<dbReference type="Pfam" id="PF03631">
    <property type="entry name" value="Virul_fac_BrkB"/>
    <property type="match status" value="1"/>
</dbReference>
<name>A0AAJ8LSU4_9BACI</name>
<feature type="transmembrane region" description="Helical" evidence="6">
    <location>
        <begin position="163"/>
        <end position="183"/>
    </location>
</feature>
<keyword evidence="2" id="KW-1003">Cell membrane</keyword>
<dbReference type="InterPro" id="IPR017039">
    <property type="entry name" value="Virul_fac_BrkB"/>
</dbReference>
<evidence type="ECO:0000256" key="6">
    <source>
        <dbReference type="SAM" id="Phobius"/>
    </source>
</evidence>
<feature type="transmembrane region" description="Helical" evidence="6">
    <location>
        <begin position="195"/>
        <end position="220"/>
    </location>
</feature>
<feature type="transmembrane region" description="Helical" evidence="6">
    <location>
        <begin position="21"/>
        <end position="43"/>
    </location>
</feature>
<dbReference type="GO" id="GO:0005886">
    <property type="term" value="C:plasma membrane"/>
    <property type="evidence" value="ECO:0007669"/>
    <property type="project" value="UniProtKB-SubCell"/>
</dbReference>
<sequence length="269" mass="30203">MIKEFGRRFRDHELINLGAQCAYFLLLSIFPFLLVIVSLLAYLPFTFVDVYVLLQNTYVPPGVLEVIEDQWNVITAESQVGLLSIGALFTLWTASLALNSILQSLNLAYNITENRGLLVGRLIAIALTTAMFFVVILALIFQVVGIHVRDWLQLEIILFDVDLLRWLISSTILFAVFLLLYWIGPSMRLRFKDVYVGAIFATTGWQLVSWGFSAFVSGFADFSATYGTIGTVIALMVWFHLTSLMILLGGEINAMKKEASVARKQKKSS</sequence>
<dbReference type="Proteomes" id="UP000321816">
    <property type="component" value="Chromosome"/>
</dbReference>
<keyword evidence="8" id="KW-1185">Reference proteome</keyword>
<dbReference type="KEGG" id="ahal:FTX54_003220"/>
<dbReference type="NCBIfam" id="TIGR00765">
    <property type="entry name" value="yihY_not_rbn"/>
    <property type="match status" value="1"/>
</dbReference>
<dbReference type="EMBL" id="CP144914">
    <property type="protein sequence ID" value="WWD80593.1"/>
    <property type="molecule type" value="Genomic_DNA"/>
</dbReference>
<feature type="transmembrane region" description="Helical" evidence="6">
    <location>
        <begin position="122"/>
        <end position="143"/>
    </location>
</feature>
<reference evidence="7 8" key="1">
    <citation type="submission" date="2024-01" db="EMBL/GenBank/DDBJ databases">
        <title>Complete Genome Sequence of Alkalicoccus halolimnae BZ-SZ-XJ29T, a Moderately Halophilic Bacterium Isolated from a Salt Lake.</title>
        <authorList>
            <person name="Zhao B."/>
        </authorList>
    </citation>
    <scope>NUCLEOTIDE SEQUENCE [LARGE SCALE GENOMIC DNA]</scope>
    <source>
        <strain evidence="7 8">BZ-SZ-XJ29</strain>
    </source>
</reference>
<keyword evidence="3 6" id="KW-0812">Transmembrane</keyword>
<evidence type="ECO:0000256" key="3">
    <source>
        <dbReference type="ARBA" id="ARBA00022692"/>
    </source>
</evidence>
<evidence type="ECO:0000256" key="2">
    <source>
        <dbReference type="ARBA" id="ARBA00022475"/>
    </source>
</evidence>
<dbReference type="PIRSF" id="PIRSF035875">
    <property type="entry name" value="RNase_BN"/>
    <property type="match status" value="1"/>
</dbReference>
<gene>
    <name evidence="7" type="ORF">FTX54_003220</name>
</gene>
<evidence type="ECO:0000256" key="5">
    <source>
        <dbReference type="ARBA" id="ARBA00023136"/>
    </source>
</evidence>
<dbReference type="PANTHER" id="PTHR30213">
    <property type="entry name" value="INNER MEMBRANE PROTEIN YHJD"/>
    <property type="match status" value="1"/>
</dbReference>
<keyword evidence="5 6" id="KW-0472">Membrane</keyword>
<feature type="transmembrane region" description="Helical" evidence="6">
    <location>
        <begin position="80"/>
        <end position="102"/>
    </location>
</feature>
<organism evidence="7 8">
    <name type="scientific">Alkalicoccus halolimnae</name>
    <dbReference type="NCBI Taxonomy" id="1667239"/>
    <lineage>
        <taxon>Bacteria</taxon>
        <taxon>Bacillati</taxon>
        <taxon>Bacillota</taxon>
        <taxon>Bacilli</taxon>
        <taxon>Bacillales</taxon>
        <taxon>Bacillaceae</taxon>
        <taxon>Alkalicoccus</taxon>
    </lineage>
</organism>
<protein>
    <submittedName>
        <fullName evidence="7">YihY/virulence factor BrkB family protein</fullName>
    </submittedName>
</protein>
<dbReference type="RefSeq" id="WP_187254669.1">
    <property type="nucleotide sequence ID" value="NZ_CP144914.1"/>
</dbReference>
<proteinExistence type="predicted"/>
<evidence type="ECO:0000313" key="7">
    <source>
        <dbReference type="EMBL" id="WWD80593.1"/>
    </source>
</evidence>
<evidence type="ECO:0000256" key="4">
    <source>
        <dbReference type="ARBA" id="ARBA00022989"/>
    </source>
</evidence>
<dbReference type="AlphaFoldDB" id="A0AAJ8LSU4"/>